<evidence type="ECO:0000256" key="7">
    <source>
        <dbReference type="SAM" id="MobiDB-lite"/>
    </source>
</evidence>
<dbReference type="Ensembl" id="ENSEBUT00000025614.1">
    <property type="protein sequence ID" value="ENSEBUP00000025039.1"/>
    <property type="gene ID" value="ENSEBUG00000015457.1"/>
</dbReference>
<evidence type="ECO:0000256" key="5">
    <source>
        <dbReference type="ARBA" id="ARBA00046478"/>
    </source>
</evidence>
<keyword evidence="9" id="KW-1185">Reference proteome</keyword>
<keyword evidence="3" id="KW-0472">Membrane</keyword>
<dbReference type="PANTHER" id="PTHR46840">
    <property type="entry name" value="ARMADILLO REPEAT-CONTAINING PROTEIN 1"/>
    <property type="match status" value="1"/>
</dbReference>
<dbReference type="InterPro" id="IPR011989">
    <property type="entry name" value="ARM-like"/>
</dbReference>
<dbReference type="InterPro" id="IPR036163">
    <property type="entry name" value="HMA_dom_sf"/>
</dbReference>
<comment type="subunit">
    <text evidence="5">Interacts with mitochondrial contact site and cristae organizing system (MICOS) complex components IMMT/MIC60 and MICOS10/MIC10. Interacts with mitochondrial outer membrane sorting assembly machinery (SAM) complex components SAMM50 and MTX1.</text>
</comment>
<sequence>MALAETPDALSVVNQLRDLASEPQNRDVIVRDHGCLPGLVLFLDHVDNAVVFSALQALRYLAESSANRQRMKSELGMMESLKGIVMSATSTEEDRSLASEIFELLARPSQAARGRRPQFFLGHTNKRAKMVILQVDGLTDVVRRSLCEEVLLKVRGVISFTFQMASQRCIIRMRSDLKAESLATAIAATKVMSAQQVVRTDSGEEMLVELGRCSDSVGENTELPEYLPEDESPTKARGRAVSRVGAKPEGGAASWLSTAAGFLTKSFYW</sequence>
<dbReference type="OMA" id="VNEMNSC"/>
<dbReference type="InterPro" id="IPR016024">
    <property type="entry name" value="ARM-type_fold"/>
</dbReference>
<reference evidence="8" key="1">
    <citation type="submission" date="2025-08" db="UniProtKB">
        <authorList>
            <consortium name="Ensembl"/>
        </authorList>
    </citation>
    <scope>IDENTIFICATION</scope>
</reference>
<dbReference type="PIRSF" id="PIRSF013899">
    <property type="entry name" value="UCP013899"/>
    <property type="match status" value="1"/>
</dbReference>
<name>A0A8C4R552_EPTBU</name>
<comment type="function">
    <text evidence="4">In association with mitochondrial contact site and cristae organizing system (MICOS) complex components and mitochondrial outer membrane sorting assembly machinery (SAM) complex components may regulate mitochondrial dynamics playing a role in determining mitochondrial length, distribution and motility.</text>
</comment>
<dbReference type="AlphaFoldDB" id="A0A8C4R552"/>
<evidence type="ECO:0000256" key="3">
    <source>
        <dbReference type="ARBA" id="ARBA00022787"/>
    </source>
</evidence>
<dbReference type="GeneTree" id="ENSGT00940000164948"/>
<dbReference type="GO" id="GO:0046872">
    <property type="term" value="F:metal ion binding"/>
    <property type="evidence" value="ECO:0007669"/>
    <property type="project" value="InterPro"/>
</dbReference>
<dbReference type="PANTHER" id="PTHR46840:SF2">
    <property type="entry name" value="ARMADILLO REPEAT-CONTAINING PROTEIN 1"/>
    <property type="match status" value="1"/>
</dbReference>
<dbReference type="GO" id="GO:0005741">
    <property type="term" value="C:mitochondrial outer membrane"/>
    <property type="evidence" value="ECO:0007669"/>
    <property type="project" value="UniProtKB-SubCell"/>
</dbReference>
<comment type="subcellular location">
    <subcellularLocation>
        <location evidence="1">Mitochondrion outer membrane</location>
    </subcellularLocation>
</comment>
<evidence type="ECO:0000256" key="4">
    <source>
        <dbReference type="ARBA" id="ARBA00023764"/>
    </source>
</evidence>
<dbReference type="Proteomes" id="UP000694388">
    <property type="component" value="Unplaced"/>
</dbReference>
<keyword evidence="3" id="KW-1000">Mitochondrion outer membrane</keyword>
<evidence type="ECO:0000256" key="6">
    <source>
        <dbReference type="PIRNR" id="PIRNR013899"/>
    </source>
</evidence>
<organism evidence="8 9">
    <name type="scientific">Eptatretus burgeri</name>
    <name type="common">Inshore hagfish</name>
    <dbReference type="NCBI Taxonomy" id="7764"/>
    <lineage>
        <taxon>Eukaryota</taxon>
        <taxon>Metazoa</taxon>
        <taxon>Chordata</taxon>
        <taxon>Craniata</taxon>
        <taxon>Vertebrata</taxon>
        <taxon>Cyclostomata</taxon>
        <taxon>Myxini</taxon>
        <taxon>Myxiniformes</taxon>
        <taxon>Myxinidae</taxon>
        <taxon>Eptatretinae</taxon>
        <taxon>Eptatretus</taxon>
    </lineage>
</organism>
<dbReference type="SUPFAM" id="SSF48371">
    <property type="entry name" value="ARM repeat"/>
    <property type="match status" value="1"/>
</dbReference>
<dbReference type="SUPFAM" id="SSF55008">
    <property type="entry name" value="HMA, heavy metal-associated domain"/>
    <property type="match status" value="1"/>
</dbReference>
<keyword evidence="3" id="KW-0496">Mitochondrion</keyword>
<reference evidence="8" key="2">
    <citation type="submission" date="2025-09" db="UniProtKB">
        <authorList>
            <consortium name="Ensembl"/>
        </authorList>
    </citation>
    <scope>IDENTIFICATION</scope>
</reference>
<accession>A0A8C4R552</accession>
<protein>
    <recommendedName>
        <fullName evidence="2 6">Armadillo repeat-containing protein 1</fullName>
    </recommendedName>
</protein>
<dbReference type="Gene3D" id="1.25.10.10">
    <property type="entry name" value="Leucine-rich Repeat Variant"/>
    <property type="match status" value="1"/>
</dbReference>
<evidence type="ECO:0000256" key="2">
    <source>
        <dbReference type="ARBA" id="ARBA00013732"/>
    </source>
</evidence>
<evidence type="ECO:0000313" key="8">
    <source>
        <dbReference type="Ensembl" id="ENSEBUP00000025039.1"/>
    </source>
</evidence>
<evidence type="ECO:0000313" key="9">
    <source>
        <dbReference type="Proteomes" id="UP000694388"/>
    </source>
</evidence>
<proteinExistence type="predicted"/>
<evidence type="ECO:0000256" key="1">
    <source>
        <dbReference type="ARBA" id="ARBA00004294"/>
    </source>
</evidence>
<dbReference type="InterPro" id="IPR016617">
    <property type="entry name" value="ARMC1"/>
</dbReference>
<feature type="region of interest" description="Disordered" evidence="7">
    <location>
        <begin position="219"/>
        <end position="242"/>
    </location>
</feature>
<dbReference type="Pfam" id="PF00514">
    <property type="entry name" value="Arm"/>
    <property type="match status" value="1"/>
</dbReference>
<dbReference type="InterPro" id="IPR000225">
    <property type="entry name" value="Armadillo"/>
</dbReference>